<reference evidence="1 2" key="1">
    <citation type="submission" date="2020-02" db="EMBL/GenBank/DDBJ databases">
        <authorList>
            <person name="Ferguson B K."/>
        </authorList>
    </citation>
    <scope>NUCLEOTIDE SEQUENCE [LARGE SCALE GENOMIC DNA]</scope>
</reference>
<name>A0A6H5IA56_9HYME</name>
<sequence>MHASLCARSLPILYTSALCTNTRARTRAILRERPVQVQTRIRTYACRVNRATVVPFFYIHFYDTEQLVDHCSDSLEIAFILFSTNLEVKKVRKGGSRLGECTTAYNASRASLRANETKNVRKVRHGGASSVAACGIGVESRVLLNTSKKYFSSLPSPMSGGLLHTLLLYRGEI</sequence>
<gene>
    <name evidence="1" type="ORF">TBRA_LOCUS5254</name>
</gene>
<protein>
    <submittedName>
        <fullName evidence="1">Uncharacterized protein</fullName>
    </submittedName>
</protein>
<proteinExistence type="predicted"/>
<dbReference type="EMBL" id="CADCXV010000706">
    <property type="protein sequence ID" value="CAB0033337.1"/>
    <property type="molecule type" value="Genomic_DNA"/>
</dbReference>
<dbReference type="Proteomes" id="UP000479190">
    <property type="component" value="Unassembled WGS sequence"/>
</dbReference>
<organism evidence="1 2">
    <name type="scientific">Trichogramma brassicae</name>
    <dbReference type="NCBI Taxonomy" id="86971"/>
    <lineage>
        <taxon>Eukaryota</taxon>
        <taxon>Metazoa</taxon>
        <taxon>Ecdysozoa</taxon>
        <taxon>Arthropoda</taxon>
        <taxon>Hexapoda</taxon>
        <taxon>Insecta</taxon>
        <taxon>Pterygota</taxon>
        <taxon>Neoptera</taxon>
        <taxon>Endopterygota</taxon>
        <taxon>Hymenoptera</taxon>
        <taxon>Apocrita</taxon>
        <taxon>Proctotrupomorpha</taxon>
        <taxon>Chalcidoidea</taxon>
        <taxon>Trichogrammatidae</taxon>
        <taxon>Trichogramma</taxon>
    </lineage>
</organism>
<evidence type="ECO:0000313" key="1">
    <source>
        <dbReference type="EMBL" id="CAB0033337.1"/>
    </source>
</evidence>
<dbReference type="AlphaFoldDB" id="A0A6H5IA56"/>
<keyword evidence="2" id="KW-1185">Reference proteome</keyword>
<evidence type="ECO:0000313" key="2">
    <source>
        <dbReference type="Proteomes" id="UP000479190"/>
    </source>
</evidence>
<accession>A0A6H5IA56</accession>